<gene>
    <name evidence="1" type="ORF">SteCoe_22712</name>
</gene>
<organism evidence="1 2">
    <name type="scientific">Stentor coeruleus</name>
    <dbReference type="NCBI Taxonomy" id="5963"/>
    <lineage>
        <taxon>Eukaryota</taxon>
        <taxon>Sar</taxon>
        <taxon>Alveolata</taxon>
        <taxon>Ciliophora</taxon>
        <taxon>Postciliodesmatophora</taxon>
        <taxon>Heterotrichea</taxon>
        <taxon>Heterotrichida</taxon>
        <taxon>Stentoridae</taxon>
        <taxon>Stentor</taxon>
    </lineage>
</organism>
<keyword evidence="2" id="KW-1185">Reference proteome</keyword>
<dbReference type="Proteomes" id="UP000187209">
    <property type="component" value="Unassembled WGS sequence"/>
</dbReference>
<reference evidence="1 2" key="1">
    <citation type="submission" date="2016-11" db="EMBL/GenBank/DDBJ databases">
        <title>The macronuclear genome of Stentor coeruleus: a giant cell with tiny introns.</title>
        <authorList>
            <person name="Slabodnick M."/>
            <person name="Ruby J.G."/>
            <person name="Reiff S.B."/>
            <person name="Swart E.C."/>
            <person name="Gosai S."/>
            <person name="Prabakaran S."/>
            <person name="Witkowska E."/>
            <person name="Larue G.E."/>
            <person name="Fisher S."/>
            <person name="Freeman R.M."/>
            <person name="Gunawardena J."/>
            <person name="Chu W."/>
            <person name="Stover N.A."/>
            <person name="Gregory B.D."/>
            <person name="Nowacki M."/>
            <person name="Derisi J."/>
            <person name="Roy S.W."/>
            <person name="Marshall W.F."/>
            <person name="Sood P."/>
        </authorList>
    </citation>
    <scope>NUCLEOTIDE SEQUENCE [LARGE SCALE GENOMIC DNA]</scope>
    <source>
        <strain evidence="1">WM001</strain>
    </source>
</reference>
<accession>A0A1R2BLS2</accession>
<proteinExistence type="predicted"/>
<comment type="caution">
    <text evidence="1">The sequence shown here is derived from an EMBL/GenBank/DDBJ whole genome shotgun (WGS) entry which is preliminary data.</text>
</comment>
<evidence type="ECO:0000313" key="2">
    <source>
        <dbReference type="Proteomes" id="UP000187209"/>
    </source>
</evidence>
<dbReference type="AlphaFoldDB" id="A0A1R2BLS2"/>
<evidence type="ECO:0000313" key="1">
    <source>
        <dbReference type="EMBL" id="OMJ77670.1"/>
    </source>
</evidence>
<dbReference type="EMBL" id="MPUH01000563">
    <property type="protein sequence ID" value="OMJ77670.1"/>
    <property type="molecule type" value="Genomic_DNA"/>
</dbReference>
<name>A0A1R2BLS2_9CILI</name>
<sequence length="317" mass="37916">MHYESNNPEIVALVFLMKAHLKKNSLLMHQINKLKIKKNYSLHLDYRDQKDLFIIRKNLLKKYFESKPFRIYPNYTTAIFDYLSYVKKHYDCFMNLPELFRSFIETQVVIDNDIKVVKAQKRKYNELSAKLTLLRSIHKKNRRVISKSLQITDNFNLTEKKLVRMHSELYWYSDEIKRFYEMKTKILQRFEESMQSLAAYKNLSPKQLELQSKLLIKSQLKEKIGKAKGQLERYIKILQKEKLKLEEIDKDISIDESTISRNIVSRLDILDINLNLLRVEREGLKIPRRSLSFAIPRKYNESIDDTISLNDFGFVFS</sequence>
<protein>
    <submittedName>
        <fullName evidence="1">Uncharacterized protein</fullName>
    </submittedName>
</protein>